<evidence type="ECO:0000259" key="2">
    <source>
        <dbReference type="Pfam" id="PF01172"/>
    </source>
</evidence>
<proteinExistence type="predicted"/>
<accession>A0A0G2EZI5</accession>
<dbReference type="InterPro" id="IPR019783">
    <property type="entry name" value="SDO1/SBDS_N"/>
</dbReference>
<dbReference type="EMBL" id="LCWF01000018">
    <property type="protein sequence ID" value="KKY28007.1"/>
    <property type="molecule type" value="Genomic_DNA"/>
</dbReference>
<reference evidence="3 4" key="1">
    <citation type="submission" date="2015-05" db="EMBL/GenBank/DDBJ databases">
        <title>Distinctive expansion of gene families associated with plant cell wall degradation and secondary metabolism in the genomes of grapevine trunk pathogens.</title>
        <authorList>
            <person name="Lawrence D.P."/>
            <person name="Travadon R."/>
            <person name="Rolshausen P.E."/>
            <person name="Baumgartner K."/>
        </authorList>
    </citation>
    <scope>NUCLEOTIDE SEQUENCE [LARGE SCALE GENOMIC DNA]</scope>
    <source>
        <strain evidence="3">UCRPC4</strain>
    </source>
</reference>
<dbReference type="InterPro" id="IPR039100">
    <property type="entry name" value="Sdo1/SBDS-like"/>
</dbReference>
<evidence type="ECO:0000256" key="1">
    <source>
        <dbReference type="SAM" id="MobiDB-lite"/>
    </source>
</evidence>
<dbReference type="SUPFAM" id="SSF89895">
    <property type="entry name" value="FYSH domain"/>
    <property type="match status" value="1"/>
</dbReference>
<evidence type="ECO:0000313" key="3">
    <source>
        <dbReference type="EMBL" id="KKY28007.1"/>
    </source>
</evidence>
<keyword evidence="4" id="KW-1185">Reference proteome</keyword>
<feature type="region of interest" description="Disordered" evidence="1">
    <location>
        <begin position="87"/>
        <end position="115"/>
    </location>
</feature>
<protein>
    <submittedName>
        <fullName evidence="3">Putative rna binding</fullName>
    </submittedName>
</protein>
<dbReference type="InterPro" id="IPR036786">
    <property type="entry name" value="Ribosome_mat_SBDS_N_sf"/>
</dbReference>
<dbReference type="Gene3D" id="3.30.1250.10">
    <property type="entry name" value="Ribosome maturation protein SBDS, N-terminal domain"/>
    <property type="match status" value="1"/>
</dbReference>
<organism evidence="3 4">
    <name type="scientific">Phaeomoniella chlamydospora</name>
    <name type="common">Phaeoacremonium chlamydosporum</name>
    <dbReference type="NCBI Taxonomy" id="158046"/>
    <lineage>
        <taxon>Eukaryota</taxon>
        <taxon>Fungi</taxon>
        <taxon>Dikarya</taxon>
        <taxon>Ascomycota</taxon>
        <taxon>Pezizomycotina</taxon>
        <taxon>Eurotiomycetes</taxon>
        <taxon>Chaetothyriomycetidae</taxon>
        <taxon>Phaeomoniellales</taxon>
        <taxon>Phaeomoniellaceae</taxon>
        <taxon>Phaeomoniella</taxon>
    </lineage>
</organism>
<dbReference type="PANTHER" id="PTHR10927">
    <property type="entry name" value="RIBOSOME MATURATION PROTEIN SBDS"/>
    <property type="match status" value="1"/>
</dbReference>
<dbReference type="PANTHER" id="PTHR10927:SF2">
    <property type="entry name" value="RESTRICTION OF TELOMERE CAPPING PROTEIN 3"/>
    <property type="match status" value="1"/>
</dbReference>
<sequence>MRGNAGQTKVHYVGKDEDFIVFVDDPQAVKDWKNDKSTPLAQVVSGWKVFVTHKHGAQGVLDTASKATLENEFGTSVDDEVVAKILEGGSVQTTENAERQGPKNDSMGGFPAGRS</sequence>
<dbReference type="Pfam" id="PF01172">
    <property type="entry name" value="SBDS_N"/>
    <property type="match status" value="1"/>
</dbReference>
<reference evidence="3 4" key="2">
    <citation type="submission" date="2015-05" db="EMBL/GenBank/DDBJ databases">
        <authorList>
            <person name="Morales-Cruz A."/>
            <person name="Amrine K.C."/>
            <person name="Cantu D."/>
        </authorList>
    </citation>
    <scope>NUCLEOTIDE SEQUENCE [LARGE SCALE GENOMIC DNA]</scope>
    <source>
        <strain evidence="3">UCRPC4</strain>
    </source>
</reference>
<feature type="domain" description="Ribosome maturation protein SDO1/SBDS N-terminal" evidence="2">
    <location>
        <begin position="7"/>
        <end position="99"/>
    </location>
</feature>
<gene>
    <name evidence="3" type="ORF">UCRPC4_g00742</name>
</gene>
<evidence type="ECO:0000313" key="4">
    <source>
        <dbReference type="Proteomes" id="UP000053317"/>
    </source>
</evidence>
<dbReference type="OrthoDB" id="2567806at2759"/>
<dbReference type="AlphaFoldDB" id="A0A0G2EZI5"/>
<comment type="caution">
    <text evidence="3">The sequence shown here is derived from an EMBL/GenBank/DDBJ whole genome shotgun (WGS) entry which is preliminary data.</text>
</comment>
<name>A0A0G2EZI5_PHACM</name>
<dbReference type="Proteomes" id="UP000053317">
    <property type="component" value="Unassembled WGS sequence"/>
</dbReference>